<sequence>MLFQIKYFFNFLFKSTNQHGVHSPFVFKLLTDCFYDKTEKPWYSKLRDYRHSLVKNNASITVKDFGAGSKALDKKERKVTDIAKNAGITLKRAQLLGRLVAYFDIQHTLEIGTSLGISTAAMRMAKSTHSITTLEGCPNTAQIAIDSFETFGLKNIDLEIGSFAETLPNVLKNNTFDLIYFDGNHQKQATIDYFLACLPHIHNESVFIFDDIYWSKGMSEAWKYIKNHASVTVSIDTFYWGIVFFRKEQEKEAFVVRV</sequence>
<keyword evidence="1" id="KW-0489">Methyltransferase</keyword>
<name>A0A5B7TU05_9FLAO</name>
<dbReference type="OrthoDB" id="5464618at2"/>
<proteinExistence type="predicted"/>
<dbReference type="Proteomes" id="UP000306229">
    <property type="component" value="Chromosome"/>
</dbReference>
<accession>A0A5B7TU05</accession>
<organism evidence="1 2">
    <name type="scientific">Aureibaculum algae</name>
    <dbReference type="NCBI Taxonomy" id="2584122"/>
    <lineage>
        <taxon>Bacteria</taxon>
        <taxon>Pseudomonadati</taxon>
        <taxon>Bacteroidota</taxon>
        <taxon>Flavobacteriia</taxon>
        <taxon>Flavobacteriales</taxon>
        <taxon>Flavobacteriaceae</taxon>
        <taxon>Aureibaculum</taxon>
    </lineage>
</organism>
<dbReference type="InterPro" id="IPR029063">
    <property type="entry name" value="SAM-dependent_MTases_sf"/>
</dbReference>
<dbReference type="GO" id="GO:0008168">
    <property type="term" value="F:methyltransferase activity"/>
    <property type="evidence" value="ECO:0007669"/>
    <property type="project" value="UniProtKB-KW"/>
</dbReference>
<dbReference type="RefSeq" id="WP_138949685.1">
    <property type="nucleotide sequence ID" value="NZ_CP040749.1"/>
</dbReference>
<evidence type="ECO:0000313" key="1">
    <source>
        <dbReference type="EMBL" id="QCX38801.1"/>
    </source>
</evidence>
<dbReference type="KEGG" id="fbe:FF125_10280"/>
<dbReference type="GO" id="GO:0032259">
    <property type="term" value="P:methylation"/>
    <property type="evidence" value="ECO:0007669"/>
    <property type="project" value="UniProtKB-KW"/>
</dbReference>
<evidence type="ECO:0000313" key="2">
    <source>
        <dbReference type="Proteomes" id="UP000306229"/>
    </source>
</evidence>
<dbReference type="EMBL" id="CP040749">
    <property type="protein sequence ID" value="QCX38801.1"/>
    <property type="molecule type" value="Genomic_DNA"/>
</dbReference>
<gene>
    <name evidence="1" type="ORF">FF125_10280</name>
</gene>
<protein>
    <submittedName>
        <fullName evidence="1">Class I SAM-dependent methyltransferase</fullName>
    </submittedName>
</protein>
<keyword evidence="1" id="KW-0808">Transferase</keyword>
<dbReference type="AlphaFoldDB" id="A0A5B7TU05"/>
<keyword evidence="2" id="KW-1185">Reference proteome</keyword>
<dbReference type="Gene3D" id="3.40.50.150">
    <property type="entry name" value="Vaccinia Virus protein VP39"/>
    <property type="match status" value="1"/>
</dbReference>
<reference evidence="1 2" key="1">
    <citation type="submission" date="2019-05" db="EMBL/GenBank/DDBJ databases">
        <title>Algicella ahnfeltiae gen. nov., sp. nov., a novel marine bacterium of the family Flavobacteriaceae isolated from a red alga.</title>
        <authorList>
            <person name="Nedashkovskaya O.I."/>
            <person name="Kukhlevskiy A.D."/>
            <person name="Kim S.-G."/>
            <person name="Zhukova N.V."/>
            <person name="Mikhailov V.V."/>
        </authorList>
    </citation>
    <scope>NUCLEOTIDE SEQUENCE [LARGE SCALE GENOMIC DNA]</scope>
    <source>
        <strain evidence="1 2">10Alg115</strain>
    </source>
</reference>
<dbReference type="SUPFAM" id="SSF53335">
    <property type="entry name" value="S-adenosyl-L-methionine-dependent methyltransferases"/>
    <property type="match status" value="1"/>
</dbReference>
<dbReference type="Pfam" id="PF13578">
    <property type="entry name" value="Methyltransf_24"/>
    <property type="match status" value="1"/>
</dbReference>